<gene>
    <name evidence="1" type="ORF">HFQ13_11545</name>
</gene>
<proteinExistence type="predicted"/>
<accession>A0AAE3CKF9</accession>
<sequence>MWKYLILIAIAAYGVWRWRRARHLQPGQPEMQDLQQCRRCARYFPPRSAIPCNDPLCPRKP</sequence>
<dbReference type="AlphaFoldDB" id="A0AAE3CKF9"/>
<name>A0AAE3CKF9_9PROT</name>
<keyword evidence="2" id="KW-1185">Reference proteome</keyword>
<dbReference type="EMBL" id="JAAXYO010000165">
    <property type="protein sequence ID" value="MBU2788823.1"/>
    <property type="molecule type" value="Genomic_DNA"/>
</dbReference>
<protein>
    <submittedName>
        <fullName evidence="1">Uncharacterized protein</fullName>
    </submittedName>
</protein>
<reference evidence="1" key="1">
    <citation type="journal article" date="2021" name="ISME J.">
        <title>Genomic evolution of the class Acidithiobacillia: deep-branching Proteobacteria living in extreme acidic conditions.</title>
        <authorList>
            <person name="Moya-Beltran A."/>
            <person name="Beard S."/>
            <person name="Rojas-Villalobos C."/>
            <person name="Issotta F."/>
            <person name="Gallardo Y."/>
            <person name="Ulloa R."/>
            <person name="Giaveno A."/>
            <person name="Degli Esposti M."/>
            <person name="Johnson D.B."/>
            <person name="Quatrini R."/>
        </authorList>
    </citation>
    <scope>NUCLEOTIDE SEQUENCE</scope>
    <source>
        <strain evidence="1">VAN18-1</strain>
    </source>
</reference>
<evidence type="ECO:0000313" key="1">
    <source>
        <dbReference type="EMBL" id="MBU2788823.1"/>
    </source>
</evidence>
<dbReference type="Proteomes" id="UP001197378">
    <property type="component" value="Unassembled WGS sequence"/>
</dbReference>
<comment type="caution">
    <text evidence="1">The sequence shown here is derived from an EMBL/GenBank/DDBJ whole genome shotgun (WGS) entry which is preliminary data.</text>
</comment>
<evidence type="ECO:0000313" key="2">
    <source>
        <dbReference type="Proteomes" id="UP001197378"/>
    </source>
</evidence>
<organism evidence="1 2">
    <name type="scientific">Igneacidithiobacillus copahuensis</name>
    <dbReference type="NCBI Taxonomy" id="2724909"/>
    <lineage>
        <taxon>Bacteria</taxon>
        <taxon>Pseudomonadati</taxon>
        <taxon>Pseudomonadota</taxon>
        <taxon>Acidithiobacillia</taxon>
        <taxon>Acidithiobacillales</taxon>
        <taxon>Acidithiobacillaceae</taxon>
        <taxon>Igneacidithiobacillus</taxon>
    </lineage>
</organism>
<dbReference type="RefSeq" id="WP_215870899.1">
    <property type="nucleotide sequence ID" value="NZ_JAAXYO010000165.1"/>
</dbReference>